<gene>
    <name evidence="10 15" type="primary">murF</name>
    <name evidence="15" type="ORF">ACFPER_17070</name>
</gene>
<feature type="domain" description="Mur ligase C-terminal" evidence="13">
    <location>
        <begin position="327"/>
        <end position="453"/>
    </location>
</feature>
<sequence>MIALTLDEIAAATGGRLEASGTEATGATVVDGAVTTDSREIEPGGVFVAKRGEFDDGHRFAPGAVERGAALLIVERPLELAVPQVVVDDSVEALGALASEVVRRVRALGRLRIVGVTGSNGKTTTKNLLRTVLEEVGPTVAARKSYNNEVGAPTTMLELTEETEFLVAEMGASGIGHIAHLVRMARPDIGIVLKVGLAHAGEFGGIEKTVQAKSEMVTDLLPTDVALLNVDDPRVAGMADLTAARVVWFGLGERADVRATDVVVHARGTDFTVTVPGGESARVSFSVLGEHHVMNALAAIAAARELGVPLARIVAGLERVTLAEQWRMQVMGGRHDITVINDAYNASPDSVAAALKTLAQVKRPGARTIAVLGEMSELGEFSGEEHDRIGLLAVRLGVSQLVVVGEGARRMHISAINEGSWDGESAYVDTADEAFELVTSMVHPGDTVLVKSSNSAGLRHLGDRLGEWFA</sequence>
<dbReference type="InterPro" id="IPR036565">
    <property type="entry name" value="Mur-like_cat_sf"/>
</dbReference>
<keyword evidence="16" id="KW-1185">Reference proteome</keyword>
<keyword evidence="1 10" id="KW-0963">Cytoplasm</keyword>
<evidence type="ECO:0000256" key="6">
    <source>
        <dbReference type="ARBA" id="ARBA00022960"/>
    </source>
</evidence>
<keyword evidence="8 10" id="KW-0131">Cell cycle</keyword>
<evidence type="ECO:0000256" key="3">
    <source>
        <dbReference type="ARBA" id="ARBA00022618"/>
    </source>
</evidence>
<accession>A0ABV9RDU4</accession>
<dbReference type="InterPro" id="IPR004101">
    <property type="entry name" value="Mur_ligase_C"/>
</dbReference>
<protein>
    <recommendedName>
        <fullName evidence="10 11">UDP-N-acetylmuramoyl-tripeptide--D-alanyl-D-alanine ligase</fullName>
        <ecNumber evidence="10 11">6.3.2.10</ecNumber>
    </recommendedName>
    <alternativeName>
        <fullName evidence="10">D-alanyl-D-alanine-adding enzyme</fullName>
    </alternativeName>
</protein>
<dbReference type="SUPFAM" id="SSF53623">
    <property type="entry name" value="MurD-like peptide ligases, catalytic domain"/>
    <property type="match status" value="1"/>
</dbReference>
<dbReference type="InterPro" id="IPR051046">
    <property type="entry name" value="MurCDEF_CellWall_CoF430Synth"/>
</dbReference>
<comment type="caution">
    <text evidence="15">The sequence shown here is derived from an EMBL/GenBank/DDBJ whole genome shotgun (WGS) entry which is preliminary data.</text>
</comment>
<reference evidence="16" key="1">
    <citation type="journal article" date="2019" name="Int. J. Syst. Evol. Microbiol.">
        <title>The Global Catalogue of Microorganisms (GCM) 10K type strain sequencing project: providing services to taxonomists for standard genome sequencing and annotation.</title>
        <authorList>
            <consortium name="The Broad Institute Genomics Platform"/>
            <consortium name="The Broad Institute Genome Sequencing Center for Infectious Disease"/>
            <person name="Wu L."/>
            <person name="Ma J."/>
        </authorList>
    </citation>
    <scope>NUCLEOTIDE SEQUENCE [LARGE SCALE GENOMIC DNA]</scope>
    <source>
        <strain evidence="16">CGMCC 1.12192</strain>
    </source>
</reference>
<evidence type="ECO:0000259" key="12">
    <source>
        <dbReference type="Pfam" id="PF01225"/>
    </source>
</evidence>
<dbReference type="EC" id="6.3.2.10" evidence="10 11"/>
<dbReference type="Gene3D" id="3.40.1390.10">
    <property type="entry name" value="MurE/MurF, N-terminal domain"/>
    <property type="match status" value="1"/>
</dbReference>
<dbReference type="SUPFAM" id="SSF63418">
    <property type="entry name" value="MurE/MurF N-terminal domain"/>
    <property type="match status" value="1"/>
</dbReference>
<dbReference type="EMBL" id="JBHSJC010000002">
    <property type="protein sequence ID" value="MFC4830510.1"/>
    <property type="molecule type" value="Genomic_DNA"/>
</dbReference>
<dbReference type="InterPro" id="IPR005863">
    <property type="entry name" value="UDP-N-AcMur_synth"/>
</dbReference>
<evidence type="ECO:0000256" key="8">
    <source>
        <dbReference type="ARBA" id="ARBA00023306"/>
    </source>
</evidence>
<keyword evidence="4 10" id="KW-0547">Nucleotide-binding</keyword>
<keyword evidence="5 10" id="KW-0067">ATP-binding</keyword>
<evidence type="ECO:0000259" key="13">
    <source>
        <dbReference type="Pfam" id="PF02875"/>
    </source>
</evidence>
<organism evidence="15 16">
    <name type="scientific">Agromyces aurantiacus</name>
    <dbReference type="NCBI Taxonomy" id="165814"/>
    <lineage>
        <taxon>Bacteria</taxon>
        <taxon>Bacillati</taxon>
        <taxon>Actinomycetota</taxon>
        <taxon>Actinomycetes</taxon>
        <taxon>Micrococcales</taxon>
        <taxon>Microbacteriaceae</taxon>
        <taxon>Agromyces</taxon>
    </lineage>
</organism>
<dbReference type="GO" id="GO:0047480">
    <property type="term" value="F:UDP-N-acetylmuramoyl-tripeptide-D-alanyl-D-alanine ligase activity"/>
    <property type="evidence" value="ECO:0007669"/>
    <property type="project" value="UniProtKB-EC"/>
</dbReference>
<evidence type="ECO:0000256" key="1">
    <source>
        <dbReference type="ARBA" id="ARBA00022490"/>
    </source>
</evidence>
<comment type="similarity">
    <text evidence="10">Belongs to the MurCDEF family. MurF subfamily.</text>
</comment>
<evidence type="ECO:0000256" key="11">
    <source>
        <dbReference type="RuleBase" id="RU004136"/>
    </source>
</evidence>
<evidence type="ECO:0000259" key="14">
    <source>
        <dbReference type="Pfam" id="PF08245"/>
    </source>
</evidence>
<dbReference type="Pfam" id="PF02875">
    <property type="entry name" value="Mur_ligase_C"/>
    <property type="match status" value="1"/>
</dbReference>
<dbReference type="Gene3D" id="3.90.190.20">
    <property type="entry name" value="Mur ligase, C-terminal domain"/>
    <property type="match status" value="1"/>
</dbReference>
<dbReference type="InterPro" id="IPR036615">
    <property type="entry name" value="Mur_ligase_C_dom_sf"/>
</dbReference>
<dbReference type="SUPFAM" id="SSF53244">
    <property type="entry name" value="MurD-like peptide ligases, peptide-binding domain"/>
    <property type="match status" value="1"/>
</dbReference>
<keyword evidence="7 10" id="KW-0573">Peptidoglycan synthesis</keyword>
<dbReference type="Gene3D" id="3.40.1190.10">
    <property type="entry name" value="Mur-like, catalytic domain"/>
    <property type="match status" value="1"/>
</dbReference>
<dbReference type="Pfam" id="PF01225">
    <property type="entry name" value="Mur_ligase"/>
    <property type="match status" value="1"/>
</dbReference>
<keyword evidence="3 10" id="KW-0132">Cell division</keyword>
<evidence type="ECO:0000256" key="7">
    <source>
        <dbReference type="ARBA" id="ARBA00022984"/>
    </source>
</evidence>
<dbReference type="HAMAP" id="MF_02019">
    <property type="entry name" value="MurF"/>
    <property type="match status" value="1"/>
</dbReference>
<evidence type="ECO:0000256" key="10">
    <source>
        <dbReference type="HAMAP-Rule" id="MF_02019"/>
    </source>
</evidence>
<dbReference type="InterPro" id="IPR035911">
    <property type="entry name" value="MurE/MurF_N"/>
</dbReference>
<dbReference type="RefSeq" id="WP_204396514.1">
    <property type="nucleotide sequence ID" value="NZ_JAFBBW010000001.1"/>
</dbReference>
<dbReference type="NCBIfam" id="TIGR01143">
    <property type="entry name" value="murF"/>
    <property type="match status" value="1"/>
</dbReference>
<keyword evidence="2 10" id="KW-0436">Ligase</keyword>
<feature type="domain" description="Mur ligase central" evidence="14">
    <location>
        <begin position="116"/>
        <end position="303"/>
    </location>
</feature>
<comment type="pathway">
    <text evidence="10 11">Cell wall biogenesis; peptidoglycan biosynthesis.</text>
</comment>
<evidence type="ECO:0000313" key="15">
    <source>
        <dbReference type="EMBL" id="MFC4830510.1"/>
    </source>
</evidence>
<dbReference type="PANTHER" id="PTHR43024:SF1">
    <property type="entry name" value="UDP-N-ACETYLMURAMOYL-TRIPEPTIDE--D-ALANYL-D-ALANINE LIGASE"/>
    <property type="match status" value="1"/>
</dbReference>
<dbReference type="Pfam" id="PF08245">
    <property type="entry name" value="Mur_ligase_M"/>
    <property type="match status" value="1"/>
</dbReference>
<evidence type="ECO:0000313" key="16">
    <source>
        <dbReference type="Proteomes" id="UP001595960"/>
    </source>
</evidence>
<evidence type="ECO:0000256" key="9">
    <source>
        <dbReference type="ARBA" id="ARBA00023316"/>
    </source>
</evidence>
<comment type="subcellular location">
    <subcellularLocation>
        <location evidence="10 11">Cytoplasm</location>
    </subcellularLocation>
</comment>
<dbReference type="Proteomes" id="UP001595960">
    <property type="component" value="Unassembled WGS sequence"/>
</dbReference>
<proteinExistence type="inferred from homology"/>
<dbReference type="InterPro" id="IPR013221">
    <property type="entry name" value="Mur_ligase_cen"/>
</dbReference>
<dbReference type="PANTHER" id="PTHR43024">
    <property type="entry name" value="UDP-N-ACETYLMURAMOYL-TRIPEPTIDE--D-ALANYL-D-ALANINE LIGASE"/>
    <property type="match status" value="1"/>
</dbReference>
<keyword evidence="6 10" id="KW-0133">Cell shape</keyword>
<comment type="function">
    <text evidence="10 11">Involved in cell wall formation. Catalyzes the final step in the synthesis of UDP-N-acetylmuramoyl-pentapeptide, the precursor of murein.</text>
</comment>
<keyword evidence="9 10" id="KW-0961">Cell wall biogenesis/degradation</keyword>
<comment type="catalytic activity">
    <reaction evidence="10 11">
        <text>D-alanyl-D-alanine + UDP-N-acetyl-alpha-D-muramoyl-L-alanyl-gamma-D-glutamyl-meso-2,6-diaminopimelate + ATP = UDP-N-acetyl-alpha-D-muramoyl-L-alanyl-gamma-D-glutamyl-meso-2,6-diaminopimeloyl-D-alanyl-D-alanine + ADP + phosphate + H(+)</text>
        <dbReference type="Rhea" id="RHEA:28374"/>
        <dbReference type="ChEBI" id="CHEBI:15378"/>
        <dbReference type="ChEBI" id="CHEBI:30616"/>
        <dbReference type="ChEBI" id="CHEBI:43474"/>
        <dbReference type="ChEBI" id="CHEBI:57822"/>
        <dbReference type="ChEBI" id="CHEBI:61386"/>
        <dbReference type="ChEBI" id="CHEBI:83905"/>
        <dbReference type="ChEBI" id="CHEBI:456216"/>
        <dbReference type="EC" id="6.3.2.10"/>
    </reaction>
</comment>
<dbReference type="InterPro" id="IPR000713">
    <property type="entry name" value="Mur_ligase_N"/>
</dbReference>
<evidence type="ECO:0000256" key="2">
    <source>
        <dbReference type="ARBA" id="ARBA00022598"/>
    </source>
</evidence>
<name>A0ABV9RDU4_9MICO</name>
<evidence type="ECO:0000256" key="4">
    <source>
        <dbReference type="ARBA" id="ARBA00022741"/>
    </source>
</evidence>
<evidence type="ECO:0000256" key="5">
    <source>
        <dbReference type="ARBA" id="ARBA00022840"/>
    </source>
</evidence>
<feature type="binding site" evidence="10">
    <location>
        <begin position="118"/>
        <end position="124"/>
    </location>
    <ligand>
        <name>ATP</name>
        <dbReference type="ChEBI" id="CHEBI:30616"/>
    </ligand>
</feature>
<feature type="domain" description="Mur ligase N-terminal catalytic" evidence="12">
    <location>
        <begin position="34"/>
        <end position="109"/>
    </location>
</feature>